<dbReference type="InterPro" id="IPR036378">
    <property type="entry name" value="FAS1_dom_sf"/>
</dbReference>
<evidence type="ECO:0000259" key="1">
    <source>
        <dbReference type="PROSITE" id="PS50213"/>
    </source>
</evidence>
<dbReference type="InterPro" id="IPR050904">
    <property type="entry name" value="Adhesion/Biosynth-related"/>
</dbReference>
<reference evidence="2 3" key="1">
    <citation type="submission" date="2021-12" db="EMBL/GenBank/DDBJ databases">
        <title>Genome sequencing of bacteria with rrn-lacking chromosome and rrn-plasmid.</title>
        <authorList>
            <person name="Anda M."/>
            <person name="Iwasaki W."/>
        </authorList>
    </citation>
    <scope>NUCLEOTIDE SEQUENCE [LARGE SCALE GENOMIC DNA]</scope>
    <source>
        <strain evidence="2 3">DSM 100852</strain>
    </source>
</reference>
<dbReference type="SMART" id="SM00554">
    <property type="entry name" value="FAS1"/>
    <property type="match status" value="2"/>
</dbReference>
<protein>
    <recommendedName>
        <fullName evidence="1">FAS1 domain-containing protein</fullName>
    </recommendedName>
</protein>
<dbReference type="AlphaFoldDB" id="A0AAU9CR56"/>
<evidence type="ECO:0000313" key="3">
    <source>
        <dbReference type="Proteomes" id="UP001348817"/>
    </source>
</evidence>
<accession>A0AAU9CR56</accession>
<dbReference type="PANTHER" id="PTHR10900:SF77">
    <property type="entry name" value="FI19380P1"/>
    <property type="match status" value="1"/>
</dbReference>
<sequence>MKKNFYPLRQAALLFLLLLYGCNDDVDHYDIPGTLGDRIVLAMEKQGDLSQFVKAIDLIGKREDLERSAYTIFPPTDEGMLKYLNDVHGVSDVSELPEETLRMLVNSHVVRNMMSWDQMKRLNRSGGKKWGEIKGEEGFGSSGNDYHRFKLQTIYSPLPFPTTDPENGTVKKIARQEAYLPIFYFHPDSGILEEDDYNFVFPDSKFTGFNAGDAIALRPDQKSLNGFYHVLDRVLPVAEPLETILAEREEFATFYELLNRFARYSFNSAATNEQLGEVKDSLFTKTYGSHDLDWIAKDIFMSTKYGYYLSMVNNATIPNSEVLTNYLESEFVTPGFYGSISDIPDDAIKVLLKNHCLSVRDRTNHWLRPSELGLFVGGNLELLSLEKSNVLSTDFCNNAVIYEINTVLAPRLFKSVTKPLVFDPKYSFMLKIVNRVEAVTKNQVVARVMDPEIMSTAFIPSDETMRKHGFEYDEEKEKFSYTDPFLGETRTMSDSDLRDFVELHLVSGKDVQDLQTRYFARTLSPGRYLAIKDGNLIAGGNYELNDTKPVQILGKDERGYNGTFYEIDDVLWRPKRTISDLLANEDIDEYKEFRKLLENAGLLKKGFVSLLAGQEEMTVLVPTNEAIEANRDKIPQDLEKLRSFLAYFFVQNKAVYSDGDFSGRLDTKQEIKRKVYRKINVTNAPGDLRFTDLSGNEARVIEDERFSNLLLSEGTIQLIDNILVGE</sequence>
<dbReference type="Proteomes" id="UP001348817">
    <property type="component" value="Chromosome"/>
</dbReference>
<dbReference type="SUPFAM" id="SSF82153">
    <property type="entry name" value="FAS1 domain"/>
    <property type="match status" value="3"/>
</dbReference>
<feature type="domain" description="FAS1" evidence="1">
    <location>
        <begin position="36"/>
        <end position="235"/>
    </location>
</feature>
<dbReference type="PROSITE" id="PS51257">
    <property type="entry name" value="PROKAR_LIPOPROTEIN"/>
    <property type="match status" value="1"/>
</dbReference>
<dbReference type="KEGG" id="fax:FUAX_30100"/>
<gene>
    <name evidence="2" type="ORF">FUAX_30100</name>
</gene>
<proteinExistence type="predicted"/>
<dbReference type="Pfam" id="PF02469">
    <property type="entry name" value="Fasciclin"/>
    <property type="match status" value="2"/>
</dbReference>
<feature type="domain" description="FAS1" evidence="1">
    <location>
        <begin position="577"/>
        <end position="723"/>
    </location>
</feature>
<evidence type="ECO:0000313" key="2">
    <source>
        <dbReference type="EMBL" id="BDD10578.1"/>
    </source>
</evidence>
<dbReference type="Gene3D" id="2.30.180.10">
    <property type="entry name" value="FAS1 domain"/>
    <property type="match status" value="3"/>
</dbReference>
<dbReference type="RefSeq" id="WP_338392123.1">
    <property type="nucleotide sequence ID" value="NZ_AP025314.1"/>
</dbReference>
<name>A0AAU9CR56_9BACT</name>
<dbReference type="PANTHER" id="PTHR10900">
    <property type="entry name" value="PERIOSTIN-RELATED"/>
    <property type="match status" value="1"/>
</dbReference>
<dbReference type="InterPro" id="IPR000782">
    <property type="entry name" value="FAS1_domain"/>
</dbReference>
<dbReference type="PROSITE" id="PS50213">
    <property type="entry name" value="FAS1"/>
    <property type="match status" value="3"/>
</dbReference>
<feature type="domain" description="FAS1" evidence="1">
    <location>
        <begin position="413"/>
        <end position="571"/>
    </location>
</feature>
<keyword evidence="3" id="KW-1185">Reference proteome</keyword>
<dbReference type="EMBL" id="AP025314">
    <property type="protein sequence ID" value="BDD10578.1"/>
    <property type="molecule type" value="Genomic_DNA"/>
</dbReference>
<organism evidence="2 3">
    <name type="scientific">Fulvitalea axinellae</name>
    <dbReference type="NCBI Taxonomy" id="1182444"/>
    <lineage>
        <taxon>Bacteria</taxon>
        <taxon>Pseudomonadati</taxon>
        <taxon>Bacteroidota</taxon>
        <taxon>Cytophagia</taxon>
        <taxon>Cytophagales</taxon>
        <taxon>Persicobacteraceae</taxon>
        <taxon>Fulvitalea</taxon>
    </lineage>
</organism>